<dbReference type="AlphaFoldDB" id="A0A183D2W4"/>
<evidence type="ECO:0000313" key="3">
    <source>
        <dbReference type="WBParaSite" id="GPUH_0000306001-mRNA-1"/>
    </source>
</evidence>
<keyword evidence="2" id="KW-1185">Reference proteome</keyword>
<reference evidence="1 2" key="2">
    <citation type="submission" date="2018-11" db="EMBL/GenBank/DDBJ databases">
        <authorList>
            <consortium name="Pathogen Informatics"/>
        </authorList>
    </citation>
    <scope>NUCLEOTIDE SEQUENCE [LARGE SCALE GENOMIC DNA]</scope>
</reference>
<gene>
    <name evidence="1" type="ORF">GPUH_LOCUS3055</name>
</gene>
<sequence length="98" mass="10770">MKAGREARELQCGNMISYQQLVRVHLYDALENTQGAKLISTVDAQQITRLAVVPRMAVLRRIVVTSQVIVVTSTSRVVVAPLIIPAPRINDVSCTVEV</sequence>
<dbReference type="EMBL" id="UYRT01004966">
    <property type="protein sequence ID" value="VDK37626.1"/>
    <property type="molecule type" value="Genomic_DNA"/>
</dbReference>
<proteinExistence type="predicted"/>
<dbReference type="Proteomes" id="UP000271098">
    <property type="component" value="Unassembled WGS sequence"/>
</dbReference>
<reference evidence="3" key="1">
    <citation type="submission" date="2016-06" db="UniProtKB">
        <authorList>
            <consortium name="WormBaseParasite"/>
        </authorList>
    </citation>
    <scope>IDENTIFICATION</scope>
</reference>
<organism evidence="3">
    <name type="scientific">Gongylonema pulchrum</name>
    <dbReference type="NCBI Taxonomy" id="637853"/>
    <lineage>
        <taxon>Eukaryota</taxon>
        <taxon>Metazoa</taxon>
        <taxon>Ecdysozoa</taxon>
        <taxon>Nematoda</taxon>
        <taxon>Chromadorea</taxon>
        <taxon>Rhabditida</taxon>
        <taxon>Spirurina</taxon>
        <taxon>Spiruromorpha</taxon>
        <taxon>Spiruroidea</taxon>
        <taxon>Gongylonematidae</taxon>
        <taxon>Gongylonema</taxon>
    </lineage>
</organism>
<evidence type="ECO:0000313" key="1">
    <source>
        <dbReference type="EMBL" id="VDK37626.1"/>
    </source>
</evidence>
<accession>A0A183D2W4</accession>
<name>A0A183D2W4_9BILA</name>
<protein>
    <submittedName>
        <fullName evidence="1 3">Uncharacterized protein</fullName>
    </submittedName>
</protein>
<evidence type="ECO:0000313" key="2">
    <source>
        <dbReference type="Proteomes" id="UP000271098"/>
    </source>
</evidence>
<dbReference type="WBParaSite" id="GPUH_0000306001-mRNA-1">
    <property type="protein sequence ID" value="GPUH_0000306001-mRNA-1"/>
    <property type="gene ID" value="GPUH_0000306001"/>
</dbReference>